<dbReference type="EMBL" id="LVVM01004702">
    <property type="protein sequence ID" value="OJA12315.1"/>
    <property type="molecule type" value="Genomic_DNA"/>
</dbReference>
<sequence>MRTKMSTTLKRKPLLETFNSDPTAASDIRPHADPVAWKIIRTFATTQMTLPDVERDLQAHLSERYVDSDWRPALKAVLIAEEDTEMASNAIDALMHIAGCVSTYWPQNSDS</sequence>
<keyword evidence="2" id="KW-1185">Reference proteome</keyword>
<name>A0A1J8PX50_9AGAM</name>
<dbReference type="OrthoDB" id="162969at2759"/>
<reference evidence="1 2" key="1">
    <citation type="submission" date="2016-03" db="EMBL/GenBank/DDBJ databases">
        <title>Comparative genomics of the ectomycorrhizal sister species Rhizopogon vinicolor and Rhizopogon vesiculosus (Basidiomycota: Boletales) reveals a divergence of the mating type B locus.</title>
        <authorList>
            <person name="Mujic A.B."/>
            <person name="Kuo A."/>
            <person name="Tritt A."/>
            <person name="Lipzen A."/>
            <person name="Chen C."/>
            <person name="Johnson J."/>
            <person name="Sharma A."/>
            <person name="Barry K."/>
            <person name="Grigoriev I.V."/>
            <person name="Spatafora J.W."/>
        </authorList>
    </citation>
    <scope>NUCLEOTIDE SEQUENCE [LARGE SCALE GENOMIC DNA]</scope>
    <source>
        <strain evidence="1 2">AM-OR11-056</strain>
    </source>
</reference>
<protein>
    <submittedName>
        <fullName evidence="1">Uncharacterized protein</fullName>
    </submittedName>
</protein>
<proteinExistence type="predicted"/>
<accession>A0A1J8PX50</accession>
<comment type="caution">
    <text evidence="1">The sequence shown here is derived from an EMBL/GenBank/DDBJ whole genome shotgun (WGS) entry which is preliminary data.</text>
</comment>
<dbReference type="AlphaFoldDB" id="A0A1J8PX50"/>
<gene>
    <name evidence="1" type="ORF">AZE42_14037</name>
</gene>
<evidence type="ECO:0000313" key="1">
    <source>
        <dbReference type="EMBL" id="OJA12315.1"/>
    </source>
</evidence>
<feature type="non-terminal residue" evidence="1">
    <location>
        <position position="111"/>
    </location>
</feature>
<dbReference type="STRING" id="180088.A0A1J8PX50"/>
<dbReference type="Proteomes" id="UP000183567">
    <property type="component" value="Unassembled WGS sequence"/>
</dbReference>
<evidence type="ECO:0000313" key="2">
    <source>
        <dbReference type="Proteomes" id="UP000183567"/>
    </source>
</evidence>
<organism evidence="1 2">
    <name type="scientific">Rhizopogon vesiculosus</name>
    <dbReference type="NCBI Taxonomy" id="180088"/>
    <lineage>
        <taxon>Eukaryota</taxon>
        <taxon>Fungi</taxon>
        <taxon>Dikarya</taxon>
        <taxon>Basidiomycota</taxon>
        <taxon>Agaricomycotina</taxon>
        <taxon>Agaricomycetes</taxon>
        <taxon>Agaricomycetidae</taxon>
        <taxon>Boletales</taxon>
        <taxon>Suillineae</taxon>
        <taxon>Rhizopogonaceae</taxon>
        <taxon>Rhizopogon</taxon>
    </lineage>
</organism>